<dbReference type="Proteomes" id="UP000244930">
    <property type="component" value="Chromosome"/>
</dbReference>
<keyword evidence="6" id="KW-0808">Transferase</keyword>
<organism evidence="6 7">
    <name type="scientific">Parazoarcus communis</name>
    <dbReference type="NCBI Taxonomy" id="41977"/>
    <lineage>
        <taxon>Bacteria</taxon>
        <taxon>Pseudomonadati</taxon>
        <taxon>Pseudomonadota</taxon>
        <taxon>Betaproteobacteria</taxon>
        <taxon>Rhodocyclales</taxon>
        <taxon>Zoogloeaceae</taxon>
        <taxon>Parazoarcus</taxon>
    </lineage>
</organism>
<feature type="domain" description="Histidine kinase" evidence="4">
    <location>
        <begin position="189"/>
        <end position="432"/>
    </location>
</feature>
<dbReference type="EC" id="2.7.13.3" evidence="2"/>
<gene>
    <name evidence="6" type="ORF">CEW83_08690</name>
</gene>
<dbReference type="Pfam" id="PF02518">
    <property type="entry name" value="HATPase_c"/>
    <property type="match status" value="1"/>
</dbReference>
<comment type="catalytic activity">
    <reaction evidence="1">
        <text>ATP + protein L-histidine = ADP + protein N-phospho-L-histidine.</text>
        <dbReference type="EC" id="2.7.13.3"/>
    </reaction>
</comment>
<keyword evidence="3" id="KW-0597">Phosphoprotein</keyword>
<dbReference type="CDD" id="cd00130">
    <property type="entry name" value="PAS"/>
    <property type="match status" value="1"/>
</dbReference>
<evidence type="ECO:0000256" key="3">
    <source>
        <dbReference type="ARBA" id="ARBA00022553"/>
    </source>
</evidence>
<dbReference type="Pfam" id="PF08447">
    <property type="entry name" value="PAS_3"/>
    <property type="match status" value="1"/>
</dbReference>
<evidence type="ECO:0000259" key="4">
    <source>
        <dbReference type="PROSITE" id="PS50109"/>
    </source>
</evidence>
<dbReference type="InterPro" id="IPR001610">
    <property type="entry name" value="PAC"/>
</dbReference>
<dbReference type="EMBL" id="CP022187">
    <property type="protein sequence ID" value="AWI75284.1"/>
    <property type="molecule type" value="Genomic_DNA"/>
</dbReference>
<dbReference type="PANTHER" id="PTHR43065:SF50">
    <property type="entry name" value="HISTIDINE KINASE"/>
    <property type="match status" value="1"/>
</dbReference>
<dbReference type="AlphaFoldDB" id="A0A2U8GP37"/>
<dbReference type="GO" id="GO:0000155">
    <property type="term" value="F:phosphorelay sensor kinase activity"/>
    <property type="evidence" value="ECO:0007669"/>
    <property type="project" value="InterPro"/>
</dbReference>
<accession>A0A2U8GP37</accession>
<dbReference type="PROSITE" id="PS50109">
    <property type="entry name" value="HIS_KIN"/>
    <property type="match status" value="1"/>
</dbReference>
<dbReference type="Gene3D" id="1.10.287.130">
    <property type="match status" value="1"/>
</dbReference>
<feature type="domain" description="PAC" evidence="5">
    <location>
        <begin position="102"/>
        <end position="155"/>
    </location>
</feature>
<dbReference type="InterPro" id="IPR035965">
    <property type="entry name" value="PAS-like_dom_sf"/>
</dbReference>
<dbReference type="SUPFAM" id="SSF47384">
    <property type="entry name" value="Homodimeric domain of signal transducing histidine kinase"/>
    <property type="match status" value="1"/>
</dbReference>
<dbReference type="Gene3D" id="3.30.450.20">
    <property type="entry name" value="PAS domain"/>
    <property type="match status" value="1"/>
</dbReference>
<dbReference type="InterPro" id="IPR013655">
    <property type="entry name" value="PAS_fold_3"/>
</dbReference>
<dbReference type="PROSITE" id="PS50113">
    <property type="entry name" value="PAC"/>
    <property type="match status" value="1"/>
</dbReference>
<dbReference type="InterPro" id="IPR036097">
    <property type="entry name" value="HisK_dim/P_sf"/>
</dbReference>
<dbReference type="KEGG" id="acom:CEW83_08690"/>
<dbReference type="InterPro" id="IPR005467">
    <property type="entry name" value="His_kinase_dom"/>
</dbReference>
<dbReference type="SMART" id="SM00387">
    <property type="entry name" value="HATPase_c"/>
    <property type="match status" value="1"/>
</dbReference>
<dbReference type="InterPro" id="IPR000700">
    <property type="entry name" value="PAS-assoc_C"/>
</dbReference>
<evidence type="ECO:0000313" key="7">
    <source>
        <dbReference type="Proteomes" id="UP000244930"/>
    </source>
</evidence>
<evidence type="ECO:0000259" key="5">
    <source>
        <dbReference type="PROSITE" id="PS50113"/>
    </source>
</evidence>
<dbReference type="SUPFAM" id="SSF55785">
    <property type="entry name" value="PYP-like sensor domain (PAS domain)"/>
    <property type="match status" value="1"/>
</dbReference>
<dbReference type="SMART" id="SM00388">
    <property type="entry name" value="HisKA"/>
    <property type="match status" value="1"/>
</dbReference>
<dbReference type="CDD" id="cd00082">
    <property type="entry name" value="HisKA"/>
    <property type="match status" value="1"/>
</dbReference>
<keyword evidence="6" id="KW-0418">Kinase</keyword>
<dbReference type="InterPro" id="IPR003594">
    <property type="entry name" value="HATPase_dom"/>
</dbReference>
<keyword evidence="7" id="KW-1185">Reference proteome</keyword>
<reference evidence="6 7" key="1">
    <citation type="submission" date="2017-06" db="EMBL/GenBank/DDBJ databases">
        <title>Azoarcus.</title>
        <authorList>
            <person name="Woo J.-H."/>
            <person name="Kim H.-S."/>
        </authorList>
    </citation>
    <scope>NUCLEOTIDE SEQUENCE [LARGE SCALE GENOMIC DNA]</scope>
    <source>
        <strain evidence="6 7">TSPY31</strain>
    </source>
</reference>
<dbReference type="InterPro" id="IPR036890">
    <property type="entry name" value="HATPase_C_sf"/>
</dbReference>
<proteinExistence type="predicted"/>
<dbReference type="InterPro" id="IPR003661">
    <property type="entry name" value="HisK_dim/P_dom"/>
</dbReference>
<evidence type="ECO:0000256" key="2">
    <source>
        <dbReference type="ARBA" id="ARBA00012438"/>
    </source>
</evidence>
<dbReference type="SMART" id="SM00086">
    <property type="entry name" value="PAC"/>
    <property type="match status" value="1"/>
</dbReference>
<dbReference type="Gene3D" id="3.30.565.10">
    <property type="entry name" value="Histidine kinase-like ATPase, C-terminal domain"/>
    <property type="match status" value="1"/>
</dbReference>
<evidence type="ECO:0000313" key="6">
    <source>
        <dbReference type="EMBL" id="AWI75284.1"/>
    </source>
</evidence>
<dbReference type="SUPFAM" id="SSF55874">
    <property type="entry name" value="ATPase domain of HSP90 chaperone/DNA topoisomerase II/histidine kinase"/>
    <property type="match status" value="1"/>
</dbReference>
<sequence>MAASAPPRLLSPPLPSCWSATGADASGACWQLALECGGDGVWDWNIRDGKVFYGPRFNALLGYDDGGFGDDSEAFVNHVHPDDIGRLRQHLRAHFRDEGTPFCCDLRMRDPNYAYRWMQVRGQLIERNADGEPARILGTVRDISQWRQDEAVLKAQLAETVRLNQQLEGAQVQLVQSEKLAAIGQLAAGVAHELKTPIGFVSTNFGTLERNVGDMLGLIAAYHAAAASDDPAQALAAAEAQYVAADIDYLREDLPALFAESRDGLDRVQRIARDLKDFSRVGEQDWQFADLHRGLDSTINILRYEIKHKAEVIREYGELPEVWCVPSMINQVFLNLLANAAQAIETQGTITVVTAVEGDKVLIRIADTGSGIPPDILNRIFAPFFTTKAAGKGTGLGLSLAQDIIRQHHGRLFATSVPGQGSTFTIELPLTELQPPDTLKPADTGINT</sequence>
<protein>
    <recommendedName>
        <fullName evidence="2">histidine kinase</fullName>
        <ecNumber evidence="2">2.7.13.3</ecNumber>
    </recommendedName>
</protein>
<dbReference type="RefSeq" id="WP_108948992.1">
    <property type="nucleotide sequence ID" value="NZ_CP022187.1"/>
</dbReference>
<dbReference type="PRINTS" id="PR00344">
    <property type="entry name" value="BCTRLSENSOR"/>
</dbReference>
<dbReference type="PANTHER" id="PTHR43065">
    <property type="entry name" value="SENSOR HISTIDINE KINASE"/>
    <property type="match status" value="1"/>
</dbReference>
<name>A0A2U8GP37_9RHOO</name>
<dbReference type="InterPro" id="IPR004358">
    <property type="entry name" value="Sig_transdc_His_kin-like_C"/>
</dbReference>
<dbReference type="InterPro" id="IPR000014">
    <property type="entry name" value="PAS"/>
</dbReference>
<evidence type="ECO:0000256" key="1">
    <source>
        <dbReference type="ARBA" id="ARBA00000085"/>
    </source>
</evidence>